<dbReference type="EMBL" id="ACDE02000019">
    <property type="protein sequence ID" value="EEO40603.1"/>
    <property type="molecule type" value="Genomic_DNA"/>
</dbReference>
<dbReference type="Proteomes" id="UP000004925">
    <property type="component" value="Unassembled WGS sequence"/>
</dbReference>
<sequence>MINVIKDKIKNYYSQCGYNDYIDFSKELIIFYYVIADDNFIEIRSDINKYKVITYYNDTKINEITFFDIKSYYFYFIKNINEKYFIKNISFYTNGEFDITGIVTKDIPEIRRITKESKQFENSF</sequence>
<dbReference type="RefSeq" id="WP_008803203.1">
    <property type="nucleotide sequence ID" value="NZ_KQ235737.1"/>
</dbReference>
<reference evidence="1 2" key="1">
    <citation type="submission" date="2011-10" db="EMBL/GenBank/DDBJ databases">
        <title>The Genome Sequence of Fusobacterium sp. 4_1_13.</title>
        <authorList>
            <consortium name="The Broad Institute Genome Sequencing Platform"/>
            <person name="Earl A."/>
            <person name="Ward D."/>
            <person name="Feldgarden M."/>
            <person name="Gevers D."/>
            <person name="Strauss J."/>
            <person name="Ambrose C."/>
            <person name="Allen-Vercoe E."/>
            <person name="Young S.K."/>
            <person name="Zeng Q."/>
            <person name="Gargeya S."/>
            <person name="Fitzgerald M."/>
            <person name="Haas B."/>
            <person name="Abouelleil A."/>
            <person name="Alvarado L."/>
            <person name="Arachchi H.M."/>
            <person name="Berlin A."/>
            <person name="Brown A."/>
            <person name="Chapman S.B."/>
            <person name="Chen Z."/>
            <person name="Dunbar C."/>
            <person name="Freedman E."/>
            <person name="Gearin G."/>
            <person name="Goldberg J."/>
            <person name="Griggs A."/>
            <person name="Gujja S."/>
            <person name="Heiman D."/>
            <person name="Howarth C."/>
            <person name="Larson L."/>
            <person name="Lui A."/>
            <person name="MacDonald P.J."/>
            <person name="Montmayeur A."/>
            <person name="Murphy C."/>
            <person name="Neiman D."/>
            <person name="Pearson M."/>
            <person name="Priest M."/>
            <person name="Roberts A."/>
            <person name="Saif S."/>
            <person name="Shea T."/>
            <person name="Shenoy N."/>
            <person name="Sisk P."/>
            <person name="Stolte C."/>
            <person name="Sykes S."/>
            <person name="Wortman J."/>
            <person name="Nusbaum C."/>
            <person name="Birren B."/>
        </authorList>
    </citation>
    <scope>NUCLEOTIDE SEQUENCE [LARGE SCALE GENOMIC DNA]</scope>
    <source>
        <strain evidence="1 2">4_1_13</strain>
    </source>
</reference>
<accession>A0A0M1VV95</accession>
<evidence type="ECO:0000313" key="2">
    <source>
        <dbReference type="Proteomes" id="UP000004925"/>
    </source>
</evidence>
<gene>
    <name evidence="1" type="ORF">FSCG_01316</name>
</gene>
<comment type="caution">
    <text evidence="1">The sequence shown here is derived from an EMBL/GenBank/DDBJ whole genome shotgun (WGS) entry which is preliminary data.</text>
</comment>
<proteinExistence type="predicted"/>
<evidence type="ECO:0000313" key="1">
    <source>
        <dbReference type="EMBL" id="EEO40603.1"/>
    </source>
</evidence>
<name>A0A0M1VV95_FUSVC</name>
<protein>
    <submittedName>
        <fullName evidence="1">Uncharacterized protein</fullName>
    </submittedName>
</protein>
<organism evidence="1 2">
    <name type="scientific">Fusobacterium vincentii 4_1_13</name>
    <dbReference type="NCBI Taxonomy" id="469606"/>
    <lineage>
        <taxon>Bacteria</taxon>
        <taxon>Fusobacteriati</taxon>
        <taxon>Fusobacteriota</taxon>
        <taxon>Fusobacteriia</taxon>
        <taxon>Fusobacteriales</taxon>
        <taxon>Fusobacteriaceae</taxon>
        <taxon>Fusobacterium</taxon>
    </lineage>
</organism>
<dbReference type="HOGENOM" id="CLU_2000585_0_0_0"/>
<dbReference type="AlphaFoldDB" id="A0A0M1VV95"/>